<dbReference type="EMBL" id="UFQT01000063">
    <property type="protein sequence ID" value="SSX19246.1"/>
    <property type="molecule type" value="Genomic_DNA"/>
</dbReference>
<keyword evidence="4" id="KW-0645">Protease</keyword>
<dbReference type="VEuPathDB" id="VectorBase:CSON013010"/>
<evidence type="ECO:0000256" key="9">
    <source>
        <dbReference type="SAM" id="MobiDB-lite"/>
    </source>
</evidence>
<dbReference type="PANTHER" id="PTHR11733">
    <property type="entry name" value="ZINC METALLOPROTEASE FAMILY M13 NEPRILYSIN-RELATED"/>
    <property type="match status" value="1"/>
</dbReference>
<evidence type="ECO:0000256" key="1">
    <source>
        <dbReference type="ARBA" id="ARBA00001947"/>
    </source>
</evidence>
<dbReference type="Gene3D" id="1.10.1380.10">
    <property type="entry name" value="Neutral endopeptidase , domain2"/>
    <property type="match status" value="1"/>
</dbReference>
<dbReference type="PANTHER" id="PTHR11733:SF224">
    <property type="entry name" value="NEPRILYSIN-2"/>
    <property type="match status" value="1"/>
</dbReference>
<dbReference type="InterPro" id="IPR018497">
    <property type="entry name" value="Peptidase_M13_C"/>
</dbReference>
<gene>
    <name evidence="12" type="primary">CSON013010</name>
</gene>
<dbReference type="CDD" id="cd08662">
    <property type="entry name" value="M13"/>
    <property type="match status" value="1"/>
</dbReference>
<keyword evidence="5" id="KW-0479">Metal-binding</keyword>
<keyword evidence="6" id="KW-0378">Hydrolase</keyword>
<feature type="compositionally biased region" description="Low complexity" evidence="9">
    <location>
        <begin position="79"/>
        <end position="90"/>
    </location>
</feature>
<keyword evidence="7" id="KW-0862">Zinc</keyword>
<dbReference type="PROSITE" id="PS51885">
    <property type="entry name" value="NEPRILYSIN"/>
    <property type="match status" value="1"/>
</dbReference>
<dbReference type="InterPro" id="IPR008753">
    <property type="entry name" value="Peptidase_M13_N"/>
</dbReference>
<feature type="region of interest" description="Disordered" evidence="9">
    <location>
        <begin position="1"/>
        <end position="30"/>
    </location>
</feature>
<comment type="cofactor">
    <cofactor evidence="1">
        <name>Zn(2+)</name>
        <dbReference type="ChEBI" id="CHEBI:29105"/>
    </cofactor>
</comment>
<evidence type="ECO:0000256" key="7">
    <source>
        <dbReference type="ARBA" id="ARBA00022833"/>
    </source>
</evidence>
<dbReference type="Pfam" id="PF05649">
    <property type="entry name" value="Peptidase_M13_N"/>
    <property type="match status" value="1"/>
</dbReference>
<dbReference type="GO" id="GO:0004222">
    <property type="term" value="F:metalloendopeptidase activity"/>
    <property type="evidence" value="ECO:0007669"/>
    <property type="project" value="InterPro"/>
</dbReference>
<feature type="domain" description="Peptidase M13 N-terminal" evidence="11">
    <location>
        <begin position="607"/>
        <end position="1016"/>
    </location>
</feature>
<evidence type="ECO:0000256" key="6">
    <source>
        <dbReference type="ARBA" id="ARBA00022801"/>
    </source>
</evidence>
<feature type="compositionally biased region" description="Low complexity" evidence="9">
    <location>
        <begin position="185"/>
        <end position="203"/>
    </location>
</feature>
<evidence type="ECO:0000256" key="8">
    <source>
        <dbReference type="ARBA" id="ARBA00023049"/>
    </source>
</evidence>
<reference evidence="13" key="2">
    <citation type="submission" date="2018-07" db="EMBL/GenBank/DDBJ databases">
        <authorList>
            <person name="Quirk P.G."/>
            <person name="Krulwich T.A."/>
        </authorList>
    </citation>
    <scope>NUCLEOTIDE SEQUENCE</scope>
</reference>
<evidence type="ECO:0000313" key="12">
    <source>
        <dbReference type="EMBL" id="SSW98860.1"/>
    </source>
</evidence>
<dbReference type="GO" id="GO:0016485">
    <property type="term" value="P:protein processing"/>
    <property type="evidence" value="ECO:0007669"/>
    <property type="project" value="TreeGrafter"/>
</dbReference>
<comment type="similarity">
    <text evidence="3">Belongs to the peptidase M13 family.</text>
</comment>
<evidence type="ECO:0000256" key="3">
    <source>
        <dbReference type="ARBA" id="ARBA00007357"/>
    </source>
</evidence>
<feature type="region of interest" description="Disordered" evidence="9">
    <location>
        <begin position="73"/>
        <end position="105"/>
    </location>
</feature>
<dbReference type="InterPro" id="IPR042089">
    <property type="entry name" value="Peptidase_M13_dom_2"/>
</dbReference>
<keyword evidence="8" id="KW-0482">Metalloprotease</keyword>
<protein>
    <submittedName>
        <fullName evidence="12">CSON013010 protein</fullName>
    </submittedName>
</protein>
<dbReference type="SUPFAM" id="SSF55486">
    <property type="entry name" value="Metalloproteases ('zincins'), catalytic domain"/>
    <property type="match status" value="1"/>
</dbReference>
<evidence type="ECO:0000259" key="11">
    <source>
        <dbReference type="Pfam" id="PF05649"/>
    </source>
</evidence>
<dbReference type="OMA" id="DQSYRSC"/>
<feature type="compositionally biased region" description="Low complexity" evidence="9">
    <location>
        <begin position="377"/>
        <end position="396"/>
    </location>
</feature>
<evidence type="ECO:0000256" key="4">
    <source>
        <dbReference type="ARBA" id="ARBA00022670"/>
    </source>
</evidence>
<evidence type="ECO:0000313" key="13">
    <source>
        <dbReference type="EMBL" id="SSX19246.1"/>
    </source>
</evidence>
<feature type="region of interest" description="Disordered" evidence="9">
    <location>
        <begin position="373"/>
        <end position="444"/>
    </location>
</feature>
<accession>A0A336KCR9</accession>
<name>A0A336KCR9_CULSO</name>
<evidence type="ECO:0000256" key="2">
    <source>
        <dbReference type="ARBA" id="ARBA00004401"/>
    </source>
</evidence>
<dbReference type="Pfam" id="PF01431">
    <property type="entry name" value="Peptidase_M13"/>
    <property type="match status" value="1"/>
</dbReference>
<feature type="compositionally biased region" description="Polar residues" evidence="9">
    <location>
        <begin position="204"/>
        <end position="214"/>
    </location>
</feature>
<reference evidence="12" key="1">
    <citation type="submission" date="2018-04" db="EMBL/GenBank/DDBJ databases">
        <authorList>
            <person name="Go L.Y."/>
            <person name="Mitchell J.A."/>
        </authorList>
    </citation>
    <scope>NUCLEOTIDE SEQUENCE</scope>
    <source>
        <tissue evidence="12">Whole organism</tissue>
    </source>
</reference>
<evidence type="ECO:0000256" key="5">
    <source>
        <dbReference type="ARBA" id="ARBA00022723"/>
    </source>
</evidence>
<organism evidence="12">
    <name type="scientific">Culicoides sonorensis</name>
    <name type="common">Biting midge</name>
    <dbReference type="NCBI Taxonomy" id="179676"/>
    <lineage>
        <taxon>Eukaryota</taxon>
        <taxon>Metazoa</taxon>
        <taxon>Ecdysozoa</taxon>
        <taxon>Arthropoda</taxon>
        <taxon>Hexapoda</taxon>
        <taxon>Insecta</taxon>
        <taxon>Pterygota</taxon>
        <taxon>Neoptera</taxon>
        <taxon>Endopterygota</taxon>
        <taxon>Diptera</taxon>
        <taxon>Nematocera</taxon>
        <taxon>Chironomoidea</taxon>
        <taxon>Ceratopogonidae</taxon>
        <taxon>Ceratopogoninae</taxon>
        <taxon>Culicoides</taxon>
        <taxon>Monoculicoides</taxon>
    </lineage>
</organism>
<feature type="compositionally biased region" description="Polar residues" evidence="9">
    <location>
        <begin position="418"/>
        <end position="444"/>
    </location>
</feature>
<sequence length="1283" mass="144044">MQSTKMDETPYSSLSEISNSNSTKSSTDPMIEENITQNQEKTEENLNVNLDIGSITTTELPQLSNEISKSITTSATTLSSERNVSSSEGSTTEFPILENNSKESTSKRPVVIPINGTITAITNETKFGSKTPDTAKKMDNSFPILTSISSDKLGLEATTKEPVINDTTLKNETANIVSDKNENYTSSISTTSSSDKATTVAVSNNKSTSTTEYSGSISETKMVTPTITDAAEIESTSPTTKPIILTTSTNTIIDSNTNLKRIPSTYILTLAESTTEMNKKEMETTSMSSISLTISNDVSSVPSKTTMGGLENMSIHKESIETSKRSEIESTSLTTKPIILTTSTKADSNTNFNRIPSTYILTVAESTTEMNKKETETTSMSSISSTISNDVSSVPSKTTMDGLENMSIHKESIETSKRSIGSSKNNDLTSSSYMNSTNKEGTDSNILTTTDKIEQITLKHIETTLETPVNNSSDTSLSTEPTLSVITDEINTTSEKQFTAEPITTLKTITQKEVIATTPSLSIINTTSQENLNHSTDNNQQTIVSLPVFSAGDTIVKGHTINEISNDEKKKEETKKSVKAQIELCTSTECVHSASKMLSRMNLEIDPCDDFYEFACGTFLEETHVPSEKSNVDIFSTINDKLQQQIQVLLSEPIDENKDIIPVKVVKTLFNACMNKDLIEERGEKPLIDLLHLLGGWPILIGDSWSGEHWTWTYTVARMKLLGVGIDYILELSVMNDFANSSKRIIYLDQASTELDREFLIKGWNSTNVIAYFEYIRDISIALGANKEVADREAREIVNFEISLGQVCKFFYSMKIIIKCYLFYKISASKESRRELHQLYNPITIRELQHQHSYINWLEYINLLLPHKARVNDQQIISLADKTFFKKLGPLLDNTPKKVIANYLLWHAVDASIGYLTDKLQKIELRYRSKTNGKDELDPLWKECVISIAPRFKMAIGAKYAREYFKEDSKKVAIEMVNDIKEAFSEIIQTRDWMDEDTKIAAMEKLSRMSVNIAYPNELMDDTIVTEYYKGLHVKQDEYFESALRSYSFLLDKGLERLHESVNKTDWRDLSYVAVVNAFYHPLLNYIMFPAGILQDHFFQANRPKYMNYAAIGFVIGHEITHGFDDMGAQFDVEGNLRQWWQNETLHAYTTRAQCIIDQYSNFTDPEVNVTLNGFNTQGENIADNGGLKEAYNAYQKWVEKYGVEPGLPGLNYTSNQLFWISAAQTWCTKYKPEALKYTIITDSHSPGRFRVMGPFINSKAFANDFKCSSESKMNPQKKCEVW</sequence>
<dbReference type="Gene3D" id="3.40.390.10">
    <property type="entry name" value="Collagenase (Catalytic Domain)"/>
    <property type="match status" value="1"/>
</dbReference>
<evidence type="ECO:0000259" key="10">
    <source>
        <dbReference type="Pfam" id="PF01431"/>
    </source>
</evidence>
<dbReference type="GO" id="GO:0046872">
    <property type="term" value="F:metal ion binding"/>
    <property type="evidence" value="ECO:0007669"/>
    <property type="project" value="UniProtKB-KW"/>
</dbReference>
<dbReference type="GO" id="GO:0005886">
    <property type="term" value="C:plasma membrane"/>
    <property type="evidence" value="ECO:0007669"/>
    <property type="project" value="UniProtKB-SubCell"/>
</dbReference>
<feature type="domain" description="Peptidase M13 C-terminal" evidence="10">
    <location>
        <begin position="1077"/>
        <end position="1282"/>
    </location>
</feature>
<feature type="compositionally biased region" description="Low complexity" evidence="9">
    <location>
        <begin position="12"/>
        <end position="26"/>
    </location>
</feature>
<dbReference type="InterPro" id="IPR024079">
    <property type="entry name" value="MetalloPept_cat_dom_sf"/>
</dbReference>
<proteinExistence type="inferred from homology"/>
<feature type="compositionally biased region" description="Basic and acidic residues" evidence="9">
    <location>
        <begin position="407"/>
        <end position="417"/>
    </location>
</feature>
<dbReference type="InterPro" id="IPR000718">
    <property type="entry name" value="Peptidase_M13"/>
</dbReference>
<comment type="subcellular location">
    <subcellularLocation>
        <location evidence="2">Cell membrane</location>
        <topology evidence="2">Single-pass type II membrane protein</topology>
    </subcellularLocation>
</comment>
<dbReference type="EMBL" id="UFQS01000063">
    <property type="protein sequence ID" value="SSW98860.1"/>
    <property type="molecule type" value="Genomic_DNA"/>
</dbReference>
<dbReference type="PRINTS" id="PR00786">
    <property type="entry name" value="NEPRILYSIN"/>
</dbReference>
<feature type="region of interest" description="Disordered" evidence="9">
    <location>
        <begin position="184"/>
        <end position="214"/>
    </location>
</feature>